<dbReference type="InterPro" id="IPR006860">
    <property type="entry name" value="FecR"/>
</dbReference>
<proteinExistence type="predicted"/>
<evidence type="ECO:0000259" key="3">
    <source>
        <dbReference type="Pfam" id="PF16220"/>
    </source>
</evidence>
<dbReference type="PANTHER" id="PTHR30273:SF2">
    <property type="entry name" value="PROTEIN FECR"/>
    <property type="match status" value="1"/>
</dbReference>
<reference evidence="5" key="1">
    <citation type="journal article" date="2019" name="Int. J. Syst. Evol. Microbiol.">
        <title>The Global Catalogue of Microorganisms (GCM) 10K type strain sequencing project: providing services to taxonomists for standard genome sequencing and annotation.</title>
        <authorList>
            <consortium name="The Broad Institute Genomics Platform"/>
            <consortium name="The Broad Institute Genome Sequencing Center for Infectious Disease"/>
            <person name="Wu L."/>
            <person name="Ma J."/>
        </authorList>
    </citation>
    <scope>NUCLEOTIDE SEQUENCE [LARGE SCALE GENOMIC DNA]</scope>
    <source>
        <strain evidence="5">JCM 12125</strain>
    </source>
</reference>
<dbReference type="RefSeq" id="WP_374036525.1">
    <property type="nucleotide sequence ID" value="NZ_CP169082.1"/>
</dbReference>
<dbReference type="EMBL" id="JBHSLF010000050">
    <property type="protein sequence ID" value="MFC5345536.1"/>
    <property type="molecule type" value="Genomic_DNA"/>
</dbReference>
<dbReference type="Pfam" id="PF04773">
    <property type="entry name" value="FecR"/>
    <property type="match status" value="1"/>
</dbReference>
<dbReference type="InterPro" id="IPR032623">
    <property type="entry name" value="FecR_N"/>
</dbReference>
<feature type="domain" description="FecR N-terminal" evidence="3">
    <location>
        <begin position="11"/>
        <end position="51"/>
    </location>
</feature>
<dbReference type="PANTHER" id="PTHR30273">
    <property type="entry name" value="PERIPLASMIC SIGNAL SENSOR AND SIGMA FACTOR ACTIVATOR FECR-RELATED"/>
    <property type="match status" value="1"/>
</dbReference>
<feature type="transmembrane region" description="Helical" evidence="1">
    <location>
        <begin position="85"/>
        <end position="106"/>
    </location>
</feature>
<comment type="caution">
    <text evidence="4">The sequence shown here is derived from an EMBL/GenBank/DDBJ whole genome shotgun (WGS) entry which is preliminary data.</text>
</comment>
<protein>
    <submittedName>
        <fullName evidence="4">FecR family protein</fullName>
    </submittedName>
</protein>
<dbReference type="Pfam" id="PF16220">
    <property type="entry name" value="DUF4880"/>
    <property type="match status" value="1"/>
</dbReference>
<name>A0ABW0FVH9_9CAUL</name>
<evidence type="ECO:0000313" key="5">
    <source>
        <dbReference type="Proteomes" id="UP001596152"/>
    </source>
</evidence>
<dbReference type="PIRSF" id="PIRSF018266">
    <property type="entry name" value="FecR"/>
    <property type="match status" value="1"/>
</dbReference>
<accession>A0ABW0FVH9</accession>
<evidence type="ECO:0000313" key="4">
    <source>
        <dbReference type="EMBL" id="MFC5345536.1"/>
    </source>
</evidence>
<evidence type="ECO:0000259" key="2">
    <source>
        <dbReference type="Pfam" id="PF04773"/>
    </source>
</evidence>
<organism evidence="4 5">
    <name type="scientific">Brevundimonas staleyi</name>
    <dbReference type="NCBI Taxonomy" id="74326"/>
    <lineage>
        <taxon>Bacteria</taxon>
        <taxon>Pseudomonadati</taxon>
        <taxon>Pseudomonadota</taxon>
        <taxon>Alphaproteobacteria</taxon>
        <taxon>Caulobacterales</taxon>
        <taxon>Caulobacteraceae</taxon>
        <taxon>Brevundimonas</taxon>
    </lineage>
</organism>
<keyword evidence="1" id="KW-1133">Transmembrane helix</keyword>
<dbReference type="Gene3D" id="2.60.120.1440">
    <property type="match status" value="1"/>
</dbReference>
<feature type="domain" description="FecR protein" evidence="2">
    <location>
        <begin position="112"/>
        <end position="203"/>
    </location>
</feature>
<dbReference type="Proteomes" id="UP001596152">
    <property type="component" value="Unassembled WGS sequence"/>
</dbReference>
<gene>
    <name evidence="4" type="ORF">ACFPIE_16595</name>
</gene>
<sequence>MARTDDARREREAADWFARLNRRTLSMQDLERFKAWRADPDCRAAYGRIEGLWRDSQALAGDPDIAALRETVPDRRRSSPGRRQVLWTGAALAGVVAACGLGLVLLDRPTVFVTGVGETRTLRLADGSRLSLDTDSRVEVHLEDDRRRLVLSRGQALFDVAPDPARPFIVRAGDLSVRALGTRFDVRVLESGARVTLVEGRVRIDDAAARRWTLAPGERLEAAGSSAVPVVERLEPAAMVAATSWTTGRLLFEATPLSEAVAEINRYARDPIRLAAPGFETRPLSGSFDTGDPAAFAEAVAAIYGLRLARTETGLELRPPA</sequence>
<keyword evidence="1" id="KW-0812">Transmembrane</keyword>
<evidence type="ECO:0000256" key="1">
    <source>
        <dbReference type="SAM" id="Phobius"/>
    </source>
</evidence>
<keyword evidence="5" id="KW-1185">Reference proteome</keyword>
<dbReference type="InterPro" id="IPR012373">
    <property type="entry name" value="Ferrdict_sens_TM"/>
</dbReference>
<keyword evidence="1" id="KW-0472">Membrane</keyword>